<gene>
    <name evidence="2" type="ORF">B0H66DRAFT_315854</name>
</gene>
<protein>
    <recommendedName>
        <fullName evidence="4">RRM domain-containing protein</fullName>
    </recommendedName>
</protein>
<evidence type="ECO:0008006" key="4">
    <source>
        <dbReference type="Google" id="ProtNLM"/>
    </source>
</evidence>
<dbReference type="SUPFAM" id="SSF54928">
    <property type="entry name" value="RNA-binding domain, RBD"/>
    <property type="match status" value="1"/>
</dbReference>
<feature type="region of interest" description="Disordered" evidence="1">
    <location>
        <begin position="207"/>
        <end position="227"/>
    </location>
</feature>
<evidence type="ECO:0000256" key="1">
    <source>
        <dbReference type="SAM" id="MobiDB-lite"/>
    </source>
</evidence>
<dbReference type="GO" id="GO:0003676">
    <property type="term" value="F:nucleic acid binding"/>
    <property type="evidence" value="ECO:0007669"/>
    <property type="project" value="InterPro"/>
</dbReference>
<organism evidence="2 3">
    <name type="scientific">Apodospora peruviana</name>
    <dbReference type="NCBI Taxonomy" id="516989"/>
    <lineage>
        <taxon>Eukaryota</taxon>
        <taxon>Fungi</taxon>
        <taxon>Dikarya</taxon>
        <taxon>Ascomycota</taxon>
        <taxon>Pezizomycotina</taxon>
        <taxon>Sordariomycetes</taxon>
        <taxon>Sordariomycetidae</taxon>
        <taxon>Sordariales</taxon>
        <taxon>Lasiosphaeriaceae</taxon>
        <taxon>Apodospora</taxon>
    </lineage>
</organism>
<dbReference type="Proteomes" id="UP001283341">
    <property type="component" value="Unassembled WGS sequence"/>
</dbReference>
<comment type="caution">
    <text evidence="2">The sequence shown here is derived from an EMBL/GenBank/DDBJ whole genome shotgun (WGS) entry which is preliminary data.</text>
</comment>
<keyword evidence="3" id="KW-1185">Reference proteome</keyword>
<reference evidence="2" key="2">
    <citation type="submission" date="2023-06" db="EMBL/GenBank/DDBJ databases">
        <authorList>
            <consortium name="Lawrence Berkeley National Laboratory"/>
            <person name="Haridas S."/>
            <person name="Hensen N."/>
            <person name="Bonometti L."/>
            <person name="Westerberg I."/>
            <person name="Brannstrom I.O."/>
            <person name="Guillou S."/>
            <person name="Cros-Aarteil S."/>
            <person name="Calhoun S."/>
            <person name="Kuo A."/>
            <person name="Mondo S."/>
            <person name="Pangilinan J."/>
            <person name="Riley R."/>
            <person name="Labutti K."/>
            <person name="Andreopoulos B."/>
            <person name="Lipzen A."/>
            <person name="Chen C."/>
            <person name="Yanf M."/>
            <person name="Daum C."/>
            <person name="Ng V."/>
            <person name="Clum A."/>
            <person name="Steindorff A."/>
            <person name="Ohm R."/>
            <person name="Martin F."/>
            <person name="Silar P."/>
            <person name="Natvig D."/>
            <person name="Lalanne C."/>
            <person name="Gautier V."/>
            <person name="Ament-Velasquez S.L."/>
            <person name="Kruys A."/>
            <person name="Hutchinson M.I."/>
            <person name="Powell A.J."/>
            <person name="Barry K."/>
            <person name="Miller A.N."/>
            <person name="Grigoriev I.V."/>
            <person name="Debuchy R."/>
            <person name="Gladieux P."/>
            <person name="Thoren M.H."/>
            <person name="Johannesson H."/>
        </authorList>
    </citation>
    <scope>NUCLEOTIDE SEQUENCE</scope>
    <source>
        <strain evidence="2">CBS 118394</strain>
    </source>
</reference>
<name>A0AAE0HZ64_9PEZI</name>
<dbReference type="AlphaFoldDB" id="A0AAE0HZ64"/>
<dbReference type="EMBL" id="JAUEDM010000006">
    <property type="protein sequence ID" value="KAK3314601.1"/>
    <property type="molecule type" value="Genomic_DNA"/>
</dbReference>
<proteinExistence type="predicted"/>
<evidence type="ECO:0000313" key="2">
    <source>
        <dbReference type="EMBL" id="KAK3314601.1"/>
    </source>
</evidence>
<accession>A0AAE0HZ64</accession>
<sequence>MAPELASVDDFFAMESLSRIVHLSNLHASTATSEVEKAARDKLPGVACDFHWVKPPALYTGEHSGKVHVAFANTVNANRAVVAWRDLRIHGKEVKAEKLKTTAGISSACLTQPVQTSATKASKAAIRAACSATTEPQRLLYEDQQSKASKWLNAFKKNDKALAKEIAADRAATGQADPAQVIQDTWIPRNSAAGKATGKDVKAIVTGKGQAENSRPEVVQSNATPKA</sequence>
<dbReference type="InterPro" id="IPR035979">
    <property type="entry name" value="RBD_domain_sf"/>
</dbReference>
<reference evidence="2" key="1">
    <citation type="journal article" date="2023" name="Mol. Phylogenet. Evol.">
        <title>Genome-scale phylogeny and comparative genomics of the fungal order Sordariales.</title>
        <authorList>
            <person name="Hensen N."/>
            <person name="Bonometti L."/>
            <person name="Westerberg I."/>
            <person name="Brannstrom I.O."/>
            <person name="Guillou S."/>
            <person name="Cros-Aarteil S."/>
            <person name="Calhoun S."/>
            <person name="Haridas S."/>
            <person name="Kuo A."/>
            <person name="Mondo S."/>
            <person name="Pangilinan J."/>
            <person name="Riley R."/>
            <person name="LaButti K."/>
            <person name="Andreopoulos B."/>
            <person name="Lipzen A."/>
            <person name="Chen C."/>
            <person name="Yan M."/>
            <person name="Daum C."/>
            <person name="Ng V."/>
            <person name="Clum A."/>
            <person name="Steindorff A."/>
            <person name="Ohm R.A."/>
            <person name="Martin F."/>
            <person name="Silar P."/>
            <person name="Natvig D.O."/>
            <person name="Lalanne C."/>
            <person name="Gautier V."/>
            <person name="Ament-Velasquez S.L."/>
            <person name="Kruys A."/>
            <person name="Hutchinson M.I."/>
            <person name="Powell A.J."/>
            <person name="Barry K."/>
            <person name="Miller A.N."/>
            <person name="Grigoriev I.V."/>
            <person name="Debuchy R."/>
            <person name="Gladieux P."/>
            <person name="Hiltunen Thoren M."/>
            <person name="Johannesson H."/>
        </authorList>
    </citation>
    <scope>NUCLEOTIDE SEQUENCE</scope>
    <source>
        <strain evidence="2">CBS 118394</strain>
    </source>
</reference>
<evidence type="ECO:0000313" key="3">
    <source>
        <dbReference type="Proteomes" id="UP001283341"/>
    </source>
</evidence>